<name>A0A941FFJ7_9ACTN</name>
<evidence type="ECO:0000313" key="2">
    <source>
        <dbReference type="EMBL" id="MBR8643385.1"/>
    </source>
</evidence>
<proteinExistence type="predicted"/>
<keyword evidence="1" id="KW-1133">Transmembrane helix</keyword>
<evidence type="ECO:0000313" key="3">
    <source>
        <dbReference type="Proteomes" id="UP000682308"/>
    </source>
</evidence>
<dbReference type="EMBL" id="JAGTPG010000002">
    <property type="protein sequence ID" value="MBR8643385.1"/>
    <property type="molecule type" value="Genomic_DNA"/>
</dbReference>
<reference evidence="2 3" key="1">
    <citation type="submission" date="2021-04" db="EMBL/GenBank/DDBJ databases">
        <title>Characterization of the biosynthetic gene cluster of new lipopeptides with antitumor activity in the genome of the marine Streptomyces PHM034.</title>
        <authorList>
            <person name="Ceniceros A."/>
            <person name="Canedo L."/>
            <person name="Mendez C."/>
            <person name="Olano C."/>
            <person name="Schleissner C."/>
            <person name="Cuevas C."/>
            <person name="De La Calle F."/>
            <person name="Salas J.A."/>
        </authorList>
    </citation>
    <scope>NUCLEOTIDE SEQUENCE [LARGE SCALE GENOMIC DNA]</scope>
    <source>
        <strain evidence="2 3">PHM034</strain>
    </source>
</reference>
<accession>A0A941FFJ7</accession>
<dbReference type="AlphaFoldDB" id="A0A941FFJ7"/>
<keyword evidence="1" id="KW-0472">Membrane</keyword>
<comment type="caution">
    <text evidence="2">The sequence shown here is derived from an EMBL/GenBank/DDBJ whole genome shotgun (WGS) entry which is preliminary data.</text>
</comment>
<keyword evidence="3" id="KW-1185">Reference proteome</keyword>
<protein>
    <submittedName>
        <fullName evidence="2">Uncharacterized protein</fullName>
    </submittedName>
</protein>
<feature type="transmembrane region" description="Helical" evidence="1">
    <location>
        <begin position="19"/>
        <end position="45"/>
    </location>
</feature>
<dbReference type="Proteomes" id="UP000682308">
    <property type="component" value="Unassembled WGS sequence"/>
</dbReference>
<evidence type="ECO:0000256" key="1">
    <source>
        <dbReference type="SAM" id="Phobius"/>
    </source>
</evidence>
<organism evidence="2 3">
    <name type="scientific">Streptomyces tuirus</name>
    <dbReference type="NCBI Taxonomy" id="68278"/>
    <lineage>
        <taxon>Bacteria</taxon>
        <taxon>Bacillati</taxon>
        <taxon>Actinomycetota</taxon>
        <taxon>Actinomycetes</taxon>
        <taxon>Kitasatosporales</taxon>
        <taxon>Streptomycetaceae</taxon>
        <taxon>Streptomyces</taxon>
    </lineage>
</organism>
<keyword evidence="1" id="KW-0812">Transmembrane</keyword>
<gene>
    <name evidence="2" type="ORF">KEF29_38630</name>
</gene>
<sequence length="81" mass="8723">MLACGCGNPIDIMVTWTGYGLLGLAGLFVGLVCFAGLLLGAMVAVGHVTRRWRDDVRVPTDGDGDEQRYGLASFGWEYEPD</sequence>